<dbReference type="InterPro" id="IPR004360">
    <property type="entry name" value="Glyas_Fos-R_dOase_dom"/>
</dbReference>
<evidence type="ECO:0000259" key="1">
    <source>
        <dbReference type="PROSITE" id="PS51819"/>
    </source>
</evidence>
<protein>
    <submittedName>
        <fullName evidence="2">VOC family protein</fullName>
    </submittedName>
</protein>
<reference evidence="2 3" key="1">
    <citation type="submission" date="2019-12" db="EMBL/GenBank/DDBJ databases">
        <title>The whole genome sequencing of a strain isolated from a Mars analog, Dalangtan Playa.</title>
        <authorList>
            <person name="Huang T."/>
        </authorList>
    </citation>
    <scope>NUCLEOTIDE SEQUENCE [LARGE SCALE GENOMIC DNA]</scope>
    <source>
        <strain evidence="2 3">DP4-553-S</strain>
    </source>
</reference>
<dbReference type="SUPFAM" id="SSF54593">
    <property type="entry name" value="Glyoxalase/Bleomycin resistance protein/Dihydroxybiphenyl dioxygenase"/>
    <property type="match status" value="1"/>
</dbReference>
<dbReference type="EMBL" id="CP046956">
    <property type="protein sequence ID" value="QTM99743.1"/>
    <property type="molecule type" value="Genomic_DNA"/>
</dbReference>
<dbReference type="RefSeq" id="WP_209364914.1">
    <property type="nucleotide sequence ID" value="NZ_CP046956.1"/>
</dbReference>
<proteinExistence type="predicted"/>
<accession>A0ABX7VTA5</accession>
<dbReference type="Gene3D" id="3.10.180.10">
    <property type="entry name" value="2,3-Dihydroxybiphenyl 1,2-Dioxygenase, domain 1"/>
    <property type="match status" value="1"/>
</dbReference>
<evidence type="ECO:0000313" key="2">
    <source>
        <dbReference type="EMBL" id="QTM99743.1"/>
    </source>
</evidence>
<dbReference type="Pfam" id="PF00903">
    <property type="entry name" value="Glyoxalase"/>
    <property type="match status" value="1"/>
</dbReference>
<dbReference type="InterPro" id="IPR037523">
    <property type="entry name" value="VOC_core"/>
</dbReference>
<sequence>MNKVCVITIKVKEMEEAIAFYSGKLNFVVSERYSETTVSLKQEPIAIVLETSQSGEVPPDNSIVLGLESVDLDKDIKILKEKGVKLVSDEPKPCPPGRFIEIEDPSGNKLEVLGFCQ</sequence>
<dbReference type="PROSITE" id="PS51819">
    <property type="entry name" value="VOC"/>
    <property type="match status" value="1"/>
</dbReference>
<evidence type="ECO:0000313" key="3">
    <source>
        <dbReference type="Proteomes" id="UP000665043"/>
    </source>
</evidence>
<keyword evidence="3" id="KW-1185">Reference proteome</keyword>
<feature type="domain" description="VOC" evidence="1">
    <location>
        <begin position="3"/>
        <end position="115"/>
    </location>
</feature>
<dbReference type="InterPro" id="IPR029068">
    <property type="entry name" value="Glyas_Bleomycin-R_OHBP_Dase"/>
</dbReference>
<dbReference type="Proteomes" id="UP000665043">
    <property type="component" value="Chromosome"/>
</dbReference>
<organism evidence="2 3">
    <name type="scientific">Sediminibacillus dalangtanensis</name>
    <dbReference type="NCBI Taxonomy" id="2729421"/>
    <lineage>
        <taxon>Bacteria</taxon>
        <taxon>Bacillati</taxon>
        <taxon>Bacillota</taxon>
        <taxon>Bacilli</taxon>
        <taxon>Bacillales</taxon>
        <taxon>Bacillaceae</taxon>
        <taxon>Sediminibacillus</taxon>
    </lineage>
</organism>
<gene>
    <name evidence="2" type="ORF">ERJ70_10785</name>
</gene>
<name>A0ABX7VTA5_9BACI</name>